<reference evidence="2" key="1">
    <citation type="thesis" date="2020" institute="ProQuest LLC" country="789 East Eisenhower Parkway, Ann Arbor, MI, USA">
        <title>Comparative Genomics and Chromosome Evolution.</title>
        <authorList>
            <person name="Mudd A.B."/>
        </authorList>
    </citation>
    <scope>NUCLEOTIDE SEQUENCE</scope>
    <source>
        <strain evidence="2">Female2</strain>
        <tissue evidence="2">Blood</tissue>
    </source>
</reference>
<gene>
    <name evidence="2" type="ORF">GDO86_015836</name>
</gene>
<keyword evidence="3" id="KW-1185">Reference proteome</keyword>
<dbReference type="Proteomes" id="UP000812440">
    <property type="component" value="Chromosome 8_10"/>
</dbReference>
<dbReference type="PANTHER" id="PTHR10910">
    <property type="entry name" value="EUKARYOTE SPECIFIC DSRNA BINDING PROTEIN"/>
    <property type="match status" value="1"/>
</dbReference>
<evidence type="ECO:0000313" key="3">
    <source>
        <dbReference type="Proteomes" id="UP000812440"/>
    </source>
</evidence>
<evidence type="ECO:0000259" key="1">
    <source>
        <dbReference type="PROSITE" id="PS50141"/>
    </source>
</evidence>
<dbReference type="GO" id="GO:0005730">
    <property type="term" value="C:nucleolus"/>
    <property type="evidence" value="ECO:0007669"/>
    <property type="project" value="TreeGrafter"/>
</dbReference>
<dbReference type="GO" id="GO:0003725">
    <property type="term" value="F:double-stranded RNA binding"/>
    <property type="evidence" value="ECO:0007669"/>
    <property type="project" value="TreeGrafter"/>
</dbReference>
<evidence type="ECO:0000313" key="2">
    <source>
        <dbReference type="EMBL" id="KAG8448911.1"/>
    </source>
</evidence>
<organism evidence="2 3">
    <name type="scientific">Hymenochirus boettgeri</name>
    <name type="common">Congo dwarf clawed frog</name>
    <dbReference type="NCBI Taxonomy" id="247094"/>
    <lineage>
        <taxon>Eukaryota</taxon>
        <taxon>Metazoa</taxon>
        <taxon>Chordata</taxon>
        <taxon>Craniata</taxon>
        <taxon>Vertebrata</taxon>
        <taxon>Euteleostomi</taxon>
        <taxon>Amphibia</taxon>
        <taxon>Batrachia</taxon>
        <taxon>Anura</taxon>
        <taxon>Pipoidea</taxon>
        <taxon>Pipidae</taxon>
        <taxon>Pipinae</taxon>
        <taxon>Hymenochirus</taxon>
    </lineage>
</organism>
<dbReference type="Pfam" id="PF02137">
    <property type="entry name" value="A_deamin"/>
    <property type="match status" value="1"/>
</dbReference>
<feature type="domain" description="A to I editase" evidence="1">
    <location>
        <begin position="108"/>
        <end position="411"/>
    </location>
</feature>
<dbReference type="EMBL" id="JAACNH010000003">
    <property type="protein sequence ID" value="KAG8448911.1"/>
    <property type="molecule type" value="Genomic_DNA"/>
</dbReference>
<dbReference type="GO" id="GO:0006396">
    <property type="term" value="P:RNA processing"/>
    <property type="evidence" value="ECO:0007669"/>
    <property type="project" value="InterPro"/>
</dbReference>
<comment type="caution">
    <text evidence="2">The sequence shown here is derived from an EMBL/GenBank/DDBJ whole genome shotgun (WGS) entry which is preliminary data.</text>
</comment>
<protein>
    <recommendedName>
        <fullName evidence="1">A to I editase domain-containing protein</fullName>
    </recommendedName>
</protein>
<dbReference type="OrthoDB" id="10268011at2759"/>
<proteinExistence type="predicted"/>
<accession>A0A8T2K2P0</accession>
<name>A0A8T2K2P0_9PIPI</name>
<dbReference type="PANTHER" id="PTHR10910:SF106">
    <property type="entry name" value="ADENOSINE DEAMINASE DOMAIN-CONTAINING PROTEIN 2"/>
    <property type="match status" value="1"/>
</dbReference>
<dbReference type="GO" id="GO:0006382">
    <property type="term" value="P:adenosine to inosine editing"/>
    <property type="evidence" value="ECO:0007669"/>
    <property type="project" value="TreeGrafter"/>
</dbReference>
<dbReference type="InterPro" id="IPR002466">
    <property type="entry name" value="A_deamin"/>
</dbReference>
<dbReference type="GO" id="GO:0008251">
    <property type="term" value="F:tRNA-specific adenosine deaminase activity"/>
    <property type="evidence" value="ECO:0007669"/>
    <property type="project" value="TreeGrafter"/>
</dbReference>
<dbReference type="EMBL" id="JAACNH010000003">
    <property type="protein sequence ID" value="KAG8448912.1"/>
    <property type="molecule type" value="Genomic_DNA"/>
</dbReference>
<dbReference type="GO" id="GO:0003726">
    <property type="term" value="F:double-stranded RNA adenosine deaminase activity"/>
    <property type="evidence" value="ECO:0007669"/>
    <property type="project" value="TreeGrafter"/>
</dbReference>
<dbReference type="AlphaFoldDB" id="A0A8T2K2P0"/>
<dbReference type="GO" id="GO:0005737">
    <property type="term" value="C:cytoplasm"/>
    <property type="evidence" value="ECO:0007669"/>
    <property type="project" value="TreeGrafter"/>
</dbReference>
<dbReference type="SMART" id="SM00552">
    <property type="entry name" value="ADEAMc"/>
    <property type="match status" value="1"/>
</dbReference>
<sequence length="439" mass="49172">MDTDEGPNDCRSKTQNSAILQMKRPQQPGILTLTAGSIKEEGTERIEGNEAELILRHEQICAAMVSNTFQLLMKDPDYINHKSIMAAFILEREVNSKSGKFDKYEVVAIGTGNSCYQGWQEYNGLLVHDSHALVVARRSLLRYLYKQLNLHYSGLSQAKEKCIFCHSEKTQMLVLKPGIFLHLYLNALPEGCTQVNPPWAHATPFISLHVHAKGSLLSLSECPPCFLASRVYCLSALDKIMKWNVLGIQGALLSQIIDPIYIISIVTGPQEKQSLHHALSEKRKLSLDLSLFPSYYMHTPYILCGSSIFTNKTPVKHSNHSLNWCRGDSHVEIVDGAKGKTVDCSAAQFPISRLCKAAMLMCYWRLKNANGKSPGPISYSQSKSSSDQYQQVKTLFHTQFCAPGQGSWPHKLCVDKFEMLPKGFPDRDAGLFFQCDLHS</sequence>
<dbReference type="PROSITE" id="PS50141">
    <property type="entry name" value="A_DEAMIN_EDITASE"/>
    <property type="match status" value="1"/>
</dbReference>